<feature type="transmembrane region" description="Helical" evidence="1">
    <location>
        <begin position="354"/>
        <end position="372"/>
    </location>
</feature>
<dbReference type="KEGG" id="obg:Verru16b_00363"/>
<feature type="transmembrane region" description="Helical" evidence="1">
    <location>
        <begin position="254"/>
        <end position="278"/>
    </location>
</feature>
<feature type="transmembrane region" description="Helical" evidence="1">
    <location>
        <begin position="290"/>
        <end position="311"/>
    </location>
</feature>
<keyword evidence="3" id="KW-1185">Reference proteome</keyword>
<dbReference type="OrthoDB" id="11275at2"/>
<evidence type="ECO:0000313" key="2">
    <source>
        <dbReference type="EMBL" id="AOS43320.1"/>
    </source>
</evidence>
<name>A0A1I7PI62_9BACT</name>
<feature type="transmembrane region" description="Helical" evidence="1">
    <location>
        <begin position="75"/>
        <end position="97"/>
    </location>
</feature>
<dbReference type="AlphaFoldDB" id="A0A1I7PI62"/>
<feature type="transmembrane region" description="Helical" evidence="1">
    <location>
        <begin position="435"/>
        <end position="457"/>
    </location>
</feature>
<dbReference type="InterPro" id="IPR036927">
    <property type="entry name" value="Cyt_c_oxase-like_su1_sf"/>
</dbReference>
<dbReference type="STRING" id="1838286.Verru16b_00363"/>
<keyword evidence="1" id="KW-0472">Membrane</keyword>
<keyword evidence="1" id="KW-0812">Transmembrane</keyword>
<evidence type="ECO:0000313" key="3">
    <source>
        <dbReference type="Proteomes" id="UP000095228"/>
    </source>
</evidence>
<feature type="transmembrane region" description="Helical" evidence="1">
    <location>
        <begin position="180"/>
        <end position="202"/>
    </location>
</feature>
<gene>
    <name evidence="2" type="ORF">Verru16b_00363</name>
</gene>
<feature type="transmembrane region" description="Helical" evidence="1">
    <location>
        <begin position="222"/>
        <end position="242"/>
    </location>
</feature>
<feature type="transmembrane region" description="Helical" evidence="1">
    <location>
        <begin position="323"/>
        <end position="342"/>
    </location>
</feature>
<dbReference type="EMBL" id="CP016094">
    <property type="protein sequence ID" value="AOS43320.1"/>
    <property type="molecule type" value="Genomic_DNA"/>
</dbReference>
<feature type="transmembrane region" description="Helical" evidence="1">
    <location>
        <begin position="393"/>
        <end position="415"/>
    </location>
</feature>
<feature type="transmembrane region" description="Helical" evidence="1">
    <location>
        <begin position="109"/>
        <end position="127"/>
    </location>
</feature>
<protein>
    <submittedName>
        <fullName evidence="2">Cytochrome C and Quinol oxidase polypeptide I</fullName>
    </submittedName>
</protein>
<dbReference type="Gene3D" id="1.20.210.10">
    <property type="entry name" value="Cytochrome c oxidase-like, subunit I domain"/>
    <property type="match status" value="1"/>
</dbReference>
<dbReference type="Proteomes" id="UP000095228">
    <property type="component" value="Chromosome"/>
</dbReference>
<reference evidence="2 3" key="1">
    <citation type="submission" date="2016-06" db="EMBL/GenBank/DDBJ databases">
        <title>Three novel species with peptidoglycan cell walls form the new genus Lacunisphaera gen. nov. in the family Opitutaceae of the verrucomicrobial subdivision 4.</title>
        <authorList>
            <person name="Rast P."/>
            <person name="Gloeckner I."/>
            <person name="Jogler M."/>
            <person name="Boedeker C."/>
            <person name="Jeske O."/>
            <person name="Wiegand S."/>
            <person name="Reinhardt R."/>
            <person name="Schumann P."/>
            <person name="Rohde M."/>
            <person name="Spring S."/>
            <person name="Gloeckner F.O."/>
            <person name="Jogler C."/>
        </authorList>
    </citation>
    <scope>NUCLEOTIDE SEQUENCE [LARGE SCALE GENOMIC DNA]</scope>
    <source>
        <strain evidence="2 3">IG16b</strain>
    </source>
</reference>
<keyword evidence="1" id="KW-1133">Transmembrane helix</keyword>
<dbReference type="RefSeq" id="WP_069960686.1">
    <property type="nucleotide sequence ID" value="NZ_CP016094.1"/>
</dbReference>
<dbReference type="SUPFAM" id="SSF81442">
    <property type="entry name" value="Cytochrome c oxidase subunit I-like"/>
    <property type="match status" value="1"/>
</dbReference>
<feature type="transmembrane region" description="Helical" evidence="1">
    <location>
        <begin position="34"/>
        <end position="55"/>
    </location>
</feature>
<evidence type="ECO:0000256" key="1">
    <source>
        <dbReference type="SAM" id="Phobius"/>
    </source>
</evidence>
<feature type="transmembrane region" description="Helical" evidence="1">
    <location>
        <begin position="147"/>
        <end position="168"/>
    </location>
</feature>
<proteinExistence type="predicted"/>
<accession>A0A1I7PI62</accession>
<organism evidence="2 3">
    <name type="scientific">Lacunisphaera limnophila</name>
    <dbReference type="NCBI Taxonomy" id="1838286"/>
    <lineage>
        <taxon>Bacteria</taxon>
        <taxon>Pseudomonadati</taxon>
        <taxon>Verrucomicrobiota</taxon>
        <taxon>Opitutia</taxon>
        <taxon>Opitutales</taxon>
        <taxon>Opitutaceae</taxon>
        <taxon>Lacunisphaera</taxon>
    </lineage>
</organism>
<sequence length="471" mass="49127">MPTVHVPAGFSPALANEPPDRVVGSRLAATGARFWFLLAVGSLVLAGLLSLTLVVGRLPFMGWLFTDPLFFKRALVVHVDLAMVVWFQAGAATFLALALGAAIPRVGKVVAGALAFAGVIGLLAGAVMPGAQPVLANYVPVIDHPVFIGGLVCWFAGTGVFFAGALAAPAACPRILPDDALVALRASALANLVALATFIAAWRTTLPGLPAIGYYELLAWGGGHVLQVANVAMMLGLWLMLLHRWSGHTVISPAAIRWLLAALVLPQGVLPLLALAGTSRPAYTETATQLMRWTIFPVVLIVLGLGLRHVGRHWAQRAAAGNWRLVGLAGSATLTVLGFILGSLIRGSSTLVPGHYHCAIGAVTLALMTAAYDFCAATSAGAPPAMRWRRVQLLCFGCGQAVFGLGFALAGAYGLGRKQYGAEQHVRSVGEYLGLGVMGLGGLVAVAGGLLFLAVMLRCIGTWRHRSPQPV</sequence>